<dbReference type="EMBL" id="CP036316">
    <property type="protein sequence ID" value="QDT66832.1"/>
    <property type="molecule type" value="Genomic_DNA"/>
</dbReference>
<evidence type="ECO:0000313" key="1">
    <source>
        <dbReference type="EMBL" id="QDT66832.1"/>
    </source>
</evidence>
<dbReference type="KEGG" id="chya:V22_41040"/>
<keyword evidence="1" id="KW-0418">Kinase</keyword>
<dbReference type="SUPFAM" id="SSF56112">
    <property type="entry name" value="Protein kinase-like (PK-like)"/>
    <property type="match status" value="1"/>
</dbReference>
<dbReference type="InterPro" id="IPR011009">
    <property type="entry name" value="Kinase-like_dom_sf"/>
</dbReference>
<dbReference type="EC" id="2.7.1.-" evidence="1"/>
<protein>
    <submittedName>
        <fullName evidence="1">Lipopolysaccharide core heptose(I) kinase RfaP</fullName>
        <ecNumber evidence="1">2.7.1.-</ecNumber>
    </submittedName>
</protein>
<evidence type="ECO:0000313" key="2">
    <source>
        <dbReference type="Proteomes" id="UP000319976"/>
    </source>
</evidence>
<dbReference type="RefSeq" id="WP_145266289.1">
    <property type="nucleotide sequence ID" value="NZ_CP036316.1"/>
</dbReference>
<accession>A0A517TEN3</accession>
<dbReference type="GO" id="GO:0016301">
    <property type="term" value="F:kinase activity"/>
    <property type="evidence" value="ECO:0007669"/>
    <property type="project" value="UniProtKB-KW"/>
</dbReference>
<reference evidence="1 2" key="1">
    <citation type="submission" date="2019-02" db="EMBL/GenBank/DDBJ databases">
        <title>Deep-cultivation of Planctomycetes and their phenomic and genomic characterization uncovers novel biology.</title>
        <authorList>
            <person name="Wiegand S."/>
            <person name="Jogler M."/>
            <person name="Boedeker C."/>
            <person name="Pinto D."/>
            <person name="Vollmers J."/>
            <person name="Rivas-Marin E."/>
            <person name="Kohn T."/>
            <person name="Peeters S.H."/>
            <person name="Heuer A."/>
            <person name="Rast P."/>
            <person name="Oberbeckmann S."/>
            <person name="Bunk B."/>
            <person name="Jeske O."/>
            <person name="Meyerdierks A."/>
            <person name="Storesund J.E."/>
            <person name="Kallscheuer N."/>
            <person name="Luecker S."/>
            <person name="Lage O.M."/>
            <person name="Pohl T."/>
            <person name="Merkel B.J."/>
            <person name="Hornburger P."/>
            <person name="Mueller R.-W."/>
            <person name="Bruemmer F."/>
            <person name="Labrenz M."/>
            <person name="Spormann A.M."/>
            <person name="Op den Camp H."/>
            <person name="Overmann J."/>
            <person name="Amann R."/>
            <person name="Jetten M.S.M."/>
            <person name="Mascher T."/>
            <person name="Medema M.H."/>
            <person name="Devos D.P."/>
            <person name="Kaster A.-K."/>
            <person name="Ovreas L."/>
            <person name="Rohde M."/>
            <person name="Galperin M.Y."/>
            <person name="Jogler C."/>
        </authorList>
    </citation>
    <scope>NUCLEOTIDE SEQUENCE [LARGE SCALE GENOMIC DNA]</scope>
    <source>
        <strain evidence="1 2">V22</strain>
    </source>
</reference>
<name>A0A517TEN3_9PLAN</name>
<proteinExistence type="predicted"/>
<sequence>MSSLSTPELDVTRDPAIVSARCWINPEFQSLLERNNLASVAALHATQNGEATRQLETRENWRLTLEDENGKPVVAYLKKHRYRTPFTIAAALCGRSAPTSPSSVEAAMTWRLAEEGVKTMTIIAYGEQLLANGYVEAVFMTEELAGFDPLDNFLPKRFPNAEDRHSADFQQLMNAVCDVAVKFHTLGYNHRDFYTCHFFVKEPQPNEFEVHLIDLQRVQRWSTFRRRWIVKDLGQLVYSCPPELVGVRERMSFFKRYLGVKKLDAGQKKLARDVWARVSRMQHRLGPYRYSSRIPARDVWTKISRLQRRLSSHR</sequence>
<keyword evidence="1" id="KW-0808">Transferase</keyword>
<organism evidence="1 2">
    <name type="scientific">Calycomorphotria hydatis</name>
    <dbReference type="NCBI Taxonomy" id="2528027"/>
    <lineage>
        <taxon>Bacteria</taxon>
        <taxon>Pseudomonadati</taxon>
        <taxon>Planctomycetota</taxon>
        <taxon>Planctomycetia</taxon>
        <taxon>Planctomycetales</taxon>
        <taxon>Planctomycetaceae</taxon>
        <taxon>Calycomorphotria</taxon>
    </lineage>
</organism>
<gene>
    <name evidence="1" type="primary">rfaP</name>
    <name evidence="1" type="ORF">V22_41040</name>
</gene>
<dbReference type="Proteomes" id="UP000319976">
    <property type="component" value="Chromosome"/>
</dbReference>
<dbReference type="OrthoDB" id="261539at2"/>
<dbReference type="AlphaFoldDB" id="A0A517TEN3"/>
<dbReference type="Pfam" id="PF06293">
    <property type="entry name" value="Kdo"/>
    <property type="match status" value="1"/>
</dbReference>
<keyword evidence="2" id="KW-1185">Reference proteome</keyword>